<dbReference type="SUPFAM" id="SSF56112">
    <property type="entry name" value="Protein kinase-like (PK-like)"/>
    <property type="match status" value="1"/>
</dbReference>
<dbReference type="PROSITE" id="PS50011">
    <property type="entry name" value="PROTEIN_KINASE_DOM"/>
    <property type="match status" value="1"/>
</dbReference>
<gene>
    <name evidence="2" type="ORF">J5N97_013410</name>
</gene>
<comment type="caution">
    <text evidence="2">The sequence shown here is derived from an EMBL/GenBank/DDBJ whole genome shotgun (WGS) entry which is preliminary data.</text>
</comment>
<dbReference type="PANTHER" id="PTHR45621">
    <property type="entry name" value="OS01G0588500 PROTEIN-RELATED"/>
    <property type="match status" value="1"/>
</dbReference>
<dbReference type="AlphaFoldDB" id="A0A9D5CQN9"/>
<accession>A0A9D5CQN9</accession>
<sequence>MKGWNSRNFKASNVLLDEMFNPKLSNFGLAREGQSTGDTHGSTAVMRTYGYAVPDYVETGHTSNSNFGVLE</sequence>
<evidence type="ECO:0000313" key="3">
    <source>
        <dbReference type="Proteomes" id="UP001085076"/>
    </source>
</evidence>
<dbReference type="Proteomes" id="UP001085076">
    <property type="component" value="Miscellaneous, Linkage group lg03"/>
</dbReference>
<protein>
    <recommendedName>
        <fullName evidence="1">Protein kinase domain-containing protein</fullName>
    </recommendedName>
</protein>
<proteinExistence type="predicted"/>
<reference evidence="2" key="1">
    <citation type="submission" date="2021-03" db="EMBL/GenBank/DDBJ databases">
        <authorList>
            <person name="Li Z."/>
            <person name="Yang C."/>
        </authorList>
    </citation>
    <scope>NUCLEOTIDE SEQUENCE</scope>
    <source>
        <strain evidence="2">Dzin_1.0</strain>
        <tissue evidence="2">Leaf</tissue>
    </source>
</reference>
<dbReference type="InterPro" id="IPR000719">
    <property type="entry name" value="Prot_kinase_dom"/>
</dbReference>
<dbReference type="InterPro" id="IPR050823">
    <property type="entry name" value="Plant_Ser_Thr_Prot_Kinase"/>
</dbReference>
<feature type="domain" description="Protein kinase" evidence="1">
    <location>
        <begin position="1"/>
        <end position="71"/>
    </location>
</feature>
<reference evidence="2" key="2">
    <citation type="journal article" date="2022" name="Hortic Res">
        <title>The genome of Dioscorea zingiberensis sheds light on the biosynthesis, origin and evolution of the medicinally important diosgenin saponins.</title>
        <authorList>
            <person name="Li Y."/>
            <person name="Tan C."/>
            <person name="Li Z."/>
            <person name="Guo J."/>
            <person name="Li S."/>
            <person name="Chen X."/>
            <person name="Wang C."/>
            <person name="Dai X."/>
            <person name="Yang H."/>
            <person name="Song W."/>
            <person name="Hou L."/>
            <person name="Xu J."/>
            <person name="Tong Z."/>
            <person name="Xu A."/>
            <person name="Yuan X."/>
            <person name="Wang W."/>
            <person name="Yang Q."/>
            <person name="Chen L."/>
            <person name="Sun Z."/>
            <person name="Wang K."/>
            <person name="Pan B."/>
            <person name="Chen J."/>
            <person name="Bao Y."/>
            <person name="Liu F."/>
            <person name="Qi X."/>
            <person name="Gang D.R."/>
            <person name="Wen J."/>
            <person name="Li J."/>
        </authorList>
    </citation>
    <scope>NUCLEOTIDE SEQUENCE</scope>
    <source>
        <strain evidence="2">Dzin_1.0</strain>
    </source>
</reference>
<organism evidence="2 3">
    <name type="scientific">Dioscorea zingiberensis</name>
    <dbReference type="NCBI Taxonomy" id="325984"/>
    <lineage>
        <taxon>Eukaryota</taxon>
        <taxon>Viridiplantae</taxon>
        <taxon>Streptophyta</taxon>
        <taxon>Embryophyta</taxon>
        <taxon>Tracheophyta</taxon>
        <taxon>Spermatophyta</taxon>
        <taxon>Magnoliopsida</taxon>
        <taxon>Liliopsida</taxon>
        <taxon>Dioscoreales</taxon>
        <taxon>Dioscoreaceae</taxon>
        <taxon>Dioscorea</taxon>
    </lineage>
</organism>
<dbReference type="Gene3D" id="1.10.510.10">
    <property type="entry name" value="Transferase(Phosphotransferase) domain 1"/>
    <property type="match status" value="1"/>
</dbReference>
<keyword evidence="3" id="KW-1185">Reference proteome</keyword>
<dbReference type="InterPro" id="IPR011009">
    <property type="entry name" value="Kinase-like_dom_sf"/>
</dbReference>
<dbReference type="OrthoDB" id="4062651at2759"/>
<name>A0A9D5CQN9_9LILI</name>
<evidence type="ECO:0000313" key="2">
    <source>
        <dbReference type="EMBL" id="KAJ0977936.1"/>
    </source>
</evidence>
<dbReference type="EMBL" id="JAGGNH010000003">
    <property type="protein sequence ID" value="KAJ0977936.1"/>
    <property type="molecule type" value="Genomic_DNA"/>
</dbReference>
<dbReference type="GO" id="GO:0004672">
    <property type="term" value="F:protein kinase activity"/>
    <property type="evidence" value="ECO:0007669"/>
    <property type="project" value="InterPro"/>
</dbReference>
<dbReference type="GO" id="GO:0005524">
    <property type="term" value="F:ATP binding"/>
    <property type="evidence" value="ECO:0007669"/>
    <property type="project" value="InterPro"/>
</dbReference>
<evidence type="ECO:0000259" key="1">
    <source>
        <dbReference type="PROSITE" id="PS50011"/>
    </source>
</evidence>